<reference evidence="1 2" key="2">
    <citation type="journal article" date="2022" name="Mol. Ecol. Resour.">
        <title>The genomes of chicory, endive, great burdock and yacon provide insights into Asteraceae paleo-polyploidization history and plant inulin production.</title>
        <authorList>
            <person name="Fan W."/>
            <person name="Wang S."/>
            <person name="Wang H."/>
            <person name="Wang A."/>
            <person name="Jiang F."/>
            <person name="Liu H."/>
            <person name="Zhao H."/>
            <person name="Xu D."/>
            <person name="Zhang Y."/>
        </authorList>
    </citation>
    <scope>NUCLEOTIDE SEQUENCE [LARGE SCALE GENOMIC DNA]</scope>
    <source>
        <strain evidence="2">cv. Yunnan</strain>
        <tissue evidence="1">Leaves</tissue>
    </source>
</reference>
<dbReference type="EMBL" id="CM042025">
    <property type="protein sequence ID" value="KAI3807192.1"/>
    <property type="molecule type" value="Genomic_DNA"/>
</dbReference>
<comment type="caution">
    <text evidence="1">The sequence shown here is derived from an EMBL/GenBank/DDBJ whole genome shotgun (WGS) entry which is preliminary data.</text>
</comment>
<name>A0ACB9IJE4_9ASTR</name>
<protein>
    <submittedName>
        <fullName evidence="1">Uncharacterized protein</fullName>
    </submittedName>
</protein>
<keyword evidence="2" id="KW-1185">Reference proteome</keyword>
<reference evidence="2" key="1">
    <citation type="journal article" date="2022" name="Mol. Ecol. Resour.">
        <title>The genomes of chicory, endive, great burdock and yacon provide insights into Asteraceae palaeo-polyploidization history and plant inulin production.</title>
        <authorList>
            <person name="Fan W."/>
            <person name="Wang S."/>
            <person name="Wang H."/>
            <person name="Wang A."/>
            <person name="Jiang F."/>
            <person name="Liu H."/>
            <person name="Zhao H."/>
            <person name="Xu D."/>
            <person name="Zhang Y."/>
        </authorList>
    </citation>
    <scope>NUCLEOTIDE SEQUENCE [LARGE SCALE GENOMIC DNA]</scope>
    <source>
        <strain evidence="2">cv. Yunnan</strain>
    </source>
</reference>
<organism evidence="1 2">
    <name type="scientific">Smallanthus sonchifolius</name>
    <dbReference type="NCBI Taxonomy" id="185202"/>
    <lineage>
        <taxon>Eukaryota</taxon>
        <taxon>Viridiplantae</taxon>
        <taxon>Streptophyta</taxon>
        <taxon>Embryophyta</taxon>
        <taxon>Tracheophyta</taxon>
        <taxon>Spermatophyta</taxon>
        <taxon>Magnoliopsida</taxon>
        <taxon>eudicotyledons</taxon>
        <taxon>Gunneridae</taxon>
        <taxon>Pentapetalae</taxon>
        <taxon>asterids</taxon>
        <taxon>campanulids</taxon>
        <taxon>Asterales</taxon>
        <taxon>Asteraceae</taxon>
        <taxon>Asteroideae</taxon>
        <taxon>Heliantheae alliance</taxon>
        <taxon>Millerieae</taxon>
        <taxon>Smallanthus</taxon>
    </lineage>
</organism>
<accession>A0ACB9IJE4</accession>
<proteinExistence type="predicted"/>
<dbReference type="Proteomes" id="UP001056120">
    <property type="component" value="Linkage Group LG08"/>
</dbReference>
<gene>
    <name evidence="1" type="ORF">L1987_23117</name>
</gene>
<evidence type="ECO:0000313" key="1">
    <source>
        <dbReference type="EMBL" id="KAI3807192.1"/>
    </source>
</evidence>
<evidence type="ECO:0000313" key="2">
    <source>
        <dbReference type="Proteomes" id="UP001056120"/>
    </source>
</evidence>
<sequence>MKSIQISIWELIPPPPANQVYQTHKVEDQPMPIVALASAVANASRNHQIEVLQSPDAFKTKVAEPVLRNVEAIKRFMRSSRKNPFLDSRDLCVEGYSGIKLSNTEEQSVEIGL</sequence>